<reference evidence="2" key="1">
    <citation type="submission" date="2015-07" db="EMBL/GenBank/DDBJ databases">
        <title>MeaNS - Measles Nucleotide Surveillance Program.</title>
        <authorList>
            <person name="Tran T."/>
            <person name="Druce J."/>
        </authorList>
    </citation>
    <scope>NUCLEOTIDE SEQUENCE</scope>
    <source>
        <strain evidence="2">UCB-OBI-ISO-001</strain>
        <tissue evidence="2">Gonad</tissue>
    </source>
</reference>
<proteinExistence type="predicted"/>
<sequence length="64" mass="7277">MSSRPCFLAYIRPCLFPLYSIYLSSSLLLCPLPLLTSTLANHSLPNIIFLPPFHYTLFSPFLIT</sequence>
<name>A0A0L8G629_OCTBM</name>
<evidence type="ECO:0000256" key="1">
    <source>
        <dbReference type="SAM" id="Phobius"/>
    </source>
</evidence>
<accession>A0A0L8G629</accession>
<protein>
    <submittedName>
        <fullName evidence="2">Uncharacterized protein</fullName>
    </submittedName>
</protein>
<dbReference type="AlphaFoldDB" id="A0A0L8G629"/>
<keyword evidence="1" id="KW-1133">Transmembrane helix</keyword>
<keyword evidence="1" id="KW-0472">Membrane</keyword>
<keyword evidence="1" id="KW-0812">Transmembrane</keyword>
<organism evidence="2">
    <name type="scientific">Octopus bimaculoides</name>
    <name type="common">California two-spotted octopus</name>
    <dbReference type="NCBI Taxonomy" id="37653"/>
    <lineage>
        <taxon>Eukaryota</taxon>
        <taxon>Metazoa</taxon>
        <taxon>Spiralia</taxon>
        <taxon>Lophotrochozoa</taxon>
        <taxon>Mollusca</taxon>
        <taxon>Cephalopoda</taxon>
        <taxon>Coleoidea</taxon>
        <taxon>Octopodiformes</taxon>
        <taxon>Octopoda</taxon>
        <taxon>Incirrata</taxon>
        <taxon>Octopodidae</taxon>
        <taxon>Octopus</taxon>
    </lineage>
</organism>
<dbReference type="EMBL" id="KQ423638">
    <property type="protein sequence ID" value="KOF72487.1"/>
    <property type="molecule type" value="Genomic_DNA"/>
</dbReference>
<evidence type="ECO:0000313" key="2">
    <source>
        <dbReference type="EMBL" id="KOF72487.1"/>
    </source>
</evidence>
<gene>
    <name evidence="2" type="ORF">OCBIM_22039389mg</name>
</gene>
<feature type="transmembrane region" description="Helical" evidence="1">
    <location>
        <begin position="7"/>
        <end position="24"/>
    </location>
</feature>